<dbReference type="RefSeq" id="WP_284361936.1">
    <property type="nucleotide sequence ID" value="NZ_BSNI01000001.1"/>
</dbReference>
<feature type="transmembrane region" description="Helical" evidence="10">
    <location>
        <begin position="47"/>
        <end position="69"/>
    </location>
</feature>
<dbReference type="PANTHER" id="PTHR30183">
    <property type="entry name" value="MOLYBDENUM TRANSPORT SYSTEM PERMEASE PROTEIN MODB"/>
    <property type="match status" value="1"/>
</dbReference>
<keyword evidence="4 10" id="KW-0813">Transport</keyword>
<comment type="subcellular location">
    <subcellularLocation>
        <location evidence="11">Cell inner membrane</location>
        <topology evidence="11">Multi-pass membrane protein</topology>
    </subcellularLocation>
    <subcellularLocation>
        <location evidence="2 10">Cell membrane</location>
        <topology evidence="2 10">Multi-pass membrane protein</topology>
    </subcellularLocation>
</comment>
<feature type="transmembrane region" description="Helical" evidence="10">
    <location>
        <begin position="137"/>
        <end position="155"/>
    </location>
</feature>
<reference evidence="13" key="1">
    <citation type="journal article" date="2014" name="Int. J. Syst. Evol. Microbiol.">
        <title>Complete genome of a new Firmicutes species belonging to the dominant human colonic microbiota ('Ruminococcus bicirculans') reveals two chromosomes and a selective capacity to utilize plant glucans.</title>
        <authorList>
            <consortium name="NISC Comparative Sequencing Program"/>
            <person name="Wegmann U."/>
            <person name="Louis P."/>
            <person name="Goesmann A."/>
            <person name="Henrissat B."/>
            <person name="Duncan S.H."/>
            <person name="Flint H.J."/>
        </authorList>
    </citation>
    <scope>NUCLEOTIDE SEQUENCE</scope>
    <source>
        <strain evidence="13">NBRC 107169</strain>
    </source>
</reference>
<dbReference type="Pfam" id="PF00528">
    <property type="entry name" value="BPD_transp_1"/>
    <property type="match status" value="1"/>
</dbReference>
<proteinExistence type="inferred from homology"/>
<feature type="domain" description="ABC transmembrane type-1" evidence="12">
    <location>
        <begin position="9"/>
        <end position="213"/>
    </location>
</feature>
<accession>A0ABQ5UNE3</accession>
<keyword evidence="8 10" id="KW-1133">Transmembrane helix</keyword>
<dbReference type="InterPro" id="IPR000515">
    <property type="entry name" value="MetI-like"/>
</dbReference>
<evidence type="ECO:0000313" key="13">
    <source>
        <dbReference type="EMBL" id="GLQ16359.1"/>
    </source>
</evidence>
<evidence type="ECO:0000256" key="4">
    <source>
        <dbReference type="ARBA" id="ARBA00022448"/>
    </source>
</evidence>
<evidence type="ECO:0000313" key="14">
    <source>
        <dbReference type="Proteomes" id="UP001161405"/>
    </source>
</evidence>
<keyword evidence="14" id="KW-1185">Reference proteome</keyword>
<evidence type="ECO:0000256" key="9">
    <source>
        <dbReference type="ARBA" id="ARBA00023136"/>
    </source>
</evidence>
<feature type="transmembrane region" description="Helical" evidence="10">
    <location>
        <begin position="81"/>
        <end position="105"/>
    </location>
</feature>
<keyword evidence="6 11" id="KW-0500">Molybdenum</keyword>
<dbReference type="NCBIfam" id="TIGR02141">
    <property type="entry name" value="modB_ABC"/>
    <property type="match status" value="1"/>
</dbReference>
<dbReference type="SUPFAM" id="SSF161098">
    <property type="entry name" value="MetI-like"/>
    <property type="match status" value="1"/>
</dbReference>
<dbReference type="CDD" id="cd06261">
    <property type="entry name" value="TM_PBP2"/>
    <property type="match status" value="1"/>
</dbReference>
<comment type="caution">
    <text evidence="13">The sequence shown here is derived from an EMBL/GenBank/DDBJ whole genome shotgun (WGS) entry which is preliminary data.</text>
</comment>
<dbReference type="EMBL" id="BSNI01000001">
    <property type="protein sequence ID" value="GLQ16359.1"/>
    <property type="molecule type" value="Genomic_DNA"/>
</dbReference>
<dbReference type="PROSITE" id="PS50928">
    <property type="entry name" value="ABC_TM1"/>
    <property type="match status" value="1"/>
</dbReference>
<dbReference type="Proteomes" id="UP001161405">
    <property type="component" value="Unassembled WGS sequence"/>
</dbReference>
<feature type="transmembrane region" description="Helical" evidence="10">
    <location>
        <begin position="195"/>
        <end position="217"/>
    </location>
</feature>
<reference evidence="13" key="2">
    <citation type="submission" date="2023-01" db="EMBL/GenBank/DDBJ databases">
        <title>Draft genome sequence of Maritalea porphyrae strain NBRC 107169.</title>
        <authorList>
            <person name="Sun Q."/>
            <person name="Mori K."/>
        </authorList>
    </citation>
    <scope>NUCLEOTIDE SEQUENCE</scope>
    <source>
        <strain evidence="13">NBRC 107169</strain>
    </source>
</reference>
<name>A0ABQ5UNE3_9HYPH</name>
<dbReference type="InterPro" id="IPR035906">
    <property type="entry name" value="MetI-like_sf"/>
</dbReference>
<organism evidence="13 14">
    <name type="scientific">Maritalea porphyrae</name>
    <dbReference type="NCBI Taxonomy" id="880732"/>
    <lineage>
        <taxon>Bacteria</taxon>
        <taxon>Pseudomonadati</taxon>
        <taxon>Pseudomonadota</taxon>
        <taxon>Alphaproteobacteria</taxon>
        <taxon>Hyphomicrobiales</taxon>
        <taxon>Devosiaceae</taxon>
        <taxon>Maritalea</taxon>
    </lineage>
</organism>
<keyword evidence="9 10" id="KW-0472">Membrane</keyword>
<keyword evidence="11" id="KW-0997">Cell inner membrane</keyword>
<evidence type="ECO:0000256" key="7">
    <source>
        <dbReference type="ARBA" id="ARBA00022692"/>
    </source>
</evidence>
<evidence type="ECO:0000256" key="8">
    <source>
        <dbReference type="ARBA" id="ARBA00022989"/>
    </source>
</evidence>
<keyword evidence="7 10" id="KW-0812">Transmembrane</keyword>
<comment type="similarity">
    <text evidence="3 11">Belongs to the binding-protein-dependent transport system permease family. CysTW subfamily.</text>
</comment>
<protein>
    <recommendedName>
        <fullName evidence="11">Molybdenum transport system permease</fullName>
    </recommendedName>
</protein>
<evidence type="ECO:0000256" key="10">
    <source>
        <dbReference type="RuleBase" id="RU363032"/>
    </source>
</evidence>
<evidence type="ECO:0000256" key="5">
    <source>
        <dbReference type="ARBA" id="ARBA00022475"/>
    </source>
</evidence>
<evidence type="ECO:0000256" key="2">
    <source>
        <dbReference type="ARBA" id="ARBA00004651"/>
    </source>
</evidence>
<dbReference type="Gene3D" id="1.10.3720.10">
    <property type="entry name" value="MetI-like"/>
    <property type="match status" value="1"/>
</dbReference>
<feature type="transmembrane region" description="Helical" evidence="10">
    <location>
        <begin position="6"/>
        <end position="35"/>
    </location>
</feature>
<evidence type="ECO:0000256" key="3">
    <source>
        <dbReference type="ARBA" id="ARBA00007069"/>
    </source>
</evidence>
<dbReference type="InterPro" id="IPR011867">
    <property type="entry name" value="ModB_ABC"/>
</dbReference>
<dbReference type="PANTHER" id="PTHR30183:SF3">
    <property type="entry name" value="MOLYBDENUM TRANSPORT SYSTEM PERMEASE PROTEIN MODB"/>
    <property type="match status" value="1"/>
</dbReference>
<evidence type="ECO:0000256" key="11">
    <source>
        <dbReference type="RuleBase" id="RU365097"/>
    </source>
</evidence>
<gene>
    <name evidence="13" type="primary">modB</name>
    <name evidence="13" type="ORF">GCM10007879_06080</name>
</gene>
<keyword evidence="5" id="KW-1003">Cell membrane</keyword>
<evidence type="ECO:0000256" key="6">
    <source>
        <dbReference type="ARBA" id="ARBA00022505"/>
    </source>
</evidence>
<comment type="function">
    <text evidence="1 11">Part of the binding-protein-dependent transport system for molybdenum; probably responsible for the translocation of the substrate across the membrane.</text>
</comment>
<sequence length="233" mass="24646">MSAEIWSIVLLSLKVSAFALIWAVPIAFGLAYLLARKQFWGKQLLSAVIMLPLVMPPVVTGLVLLYVFGPLGPVGLVLAPLGVSFAFNAAGASLAAGLVALPLIVRPIRLSLEAVDPNLDEALAVAGRSRLQRFSMLYLPMALPGVVAGGILGFAKAMGEFGATITFVANIPGETQTFSLAIHSALQKFDGGETVLLLSIVSILISVIAVLGSEYLLNWLQKRMLGEQVVRHA</sequence>
<evidence type="ECO:0000256" key="1">
    <source>
        <dbReference type="ARBA" id="ARBA00002949"/>
    </source>
</evidence>
<evidence type="ECO:0000259" key="12">
    <source>
        <dbReference type="PROSITE" id="PS50928"/>
    </source>
</evidence>